<reference evidence="12 13" key="1">
    <citation type="journal article" date="2007" name="Nature">
        <title>Evolution of genes and genomes on the Drosophila phylogeny.</title>
        <authorList>
            <consortium name="Drosophila 12 Genomes Consortium"/>
            <person name="Clark A.G."/>
            <person name="Eisen M.B."/>
            <person name="Smith D.R."/>
            <person name="Bergman C.M."/>
            <person name="Oliver B."/>
            <person name="Markow T.A."/>
            <person name="Kaufman T.C."/>
            <person name="Kellis M."/>
            <person name="Gelbart W."/>
            <person name="Iyer V.N."/>
            <person name="Pollard D.A."/>
            <person name="Sackton T.B."/>
            <person name="Larracuente A.M."/>
            <person name="Singh N.D."/>
            <person name="Abad J.P."/>
            <person name="Abt D.N."/>
            <person name="Adryan B."/>
            <person name="Aguade M."/>
            <person name="Akashi H."/>
            <person name="Anderson W.W."/>
            <person name="Aquadro C.F."/>
            <person name="Ardell D.H."/>
            <person name="Arguello R."/>
            <person name="Artieri C.G."/>
            <person name="Barbash D.A."/>
            <person name="Barker D."/>
            <person name="Barsanti P."/>
            <person name="Batterham P."/>
            <person name="Batzoglou S."/>
            <person name="Begun D."/>
            <person name="Bhutkar A."/>
            <person name="Blanco E."/>
            <person name="Bosak S.A."/>
            <person name="Bradley R.K."/>
            <person name="Brand A.D."/>
            <person name="Brent M.R."/>
            <person name="Brooks A.N."/>
            <person name="Brown R.H."/>
            <person name="Butlin R.K."/>
            <person name="Caggese C."/>
            <person name="Calvi B.R."/>
            <person name="Bernardo de Carvalho A."/>
            <person name="Caspi A."/>
            <person name="Castrezana S."/>
            <person name="Celniker S.E."/>
            <person name="Chang J.L."/>
            <person name="Chapple C."/>
            <person name="Chatterji S."/>
            <person name="Chinwalla A."/>
            <person name="Civetta A."/>
            <person name="Clifton S.W."/>
            <person name="Comeron J.M."/>
            <person name="Costello J.C."/>
            <person name="Coyne J.A."/>
            <person name="Daub J."/>
            <person name="David R.G."/>
            <person name="Delcher A.L."/>
            <person name="Delehaunty K."/>
            <person name="Do C.B."/>
            <person name="Ebling H."/>
            <person name="Edwards K."/>
            <person name="Eickbush T."/>
            <person name="Evans J.D."/>
            <person name="Filipski A."/>
            <person name="Findeiss S."/>
            <person name="Freyhult E."/>
            <person name="Fulton L."/>
            <person name="Fulton R."/>
            <person name="Garcia A.C."/>
            <person name="Gardiner A."/>
            <person name="Garfield D.A."/>
            <person name="Garvin B.E."/>
            <person name="Gibson G."/>
            <person name="Gilbert D."/>
            <person name="Gnerre S."/>
            <person name="Godfrey J."/>
            <person name="Good R."/>
            <person name="Gotea V."/>
            <person name="Gravely B."/>
            <person name="Greenberg A.J."/>
            <person name="Griffiths-Jones S."/>
            <person name="Gross S."/>
            <person name="Guigo R."/>
            <person name="Gustafson E.A."/>
            <person name="Haerty W."/>
            <person name="Hahn M.W."/>
            <person name="Halligan D.L."/>
            <person name="Halpern A.L."/>
            <person name="Halter G.M."/>
            <person name="Han M.V."/>
            <person name="Heger A."/>
            <person name="Hillier L."/>
            <person name="Hinrichs A.S."/>
            <person name="Holmes I."/>
            <person name="Hoskins R.A."/>
            <person name="Hubisz M.J."/>
            <person name="Hultmark D."/>
            <person name="Huntley M.A."/>
            <person name="Jaffe D.B."/>
            <person name="Jagadeeshan S."/>
            <person name="Jeck W.R."/>
            <person name="Johnson J."/>
            <person name="Jones C.D."/>
            <person name="Jordan W.C."/>
            <person name="Karpen G.H."/>
            <person name="Kataoka E."/>
            <person name="Keightley P.D."/>
            <person name="Kheradpour P."/>
            <person name="Kirkness E.F."/>
            <person name="Koerich L.B."/>
            <person name="Kristiansen K."/>
            <person name="Kudrna D."/>
            <person name="Kulathinal R.J."/>
            <person name="Kumar S."/>
            <person name="Kwok R."/>
            <person name="Lander E."/>
            <person name="Langley C.H."/>
            <person name="Lapoint R."/>
            <person name="Lazzaro B.P."/>
            <person name="Lee S.J."/>
            <person name="Levesque L."/>
            <person name="Li R."/>
            <person name="Lin C.F."/>
            <person name="Lin M.F."/>
            <person name="Lindblad-Toh K."/>
            <person name="Llopart A."/>
            <person name="Long M."/>
            <person name="Low L."/>
            <person name="Lozovsky E."/>
            <person name="Lu J."/>
            <person name="Luo M."/>
            <person name="Machado C.A."/>
            <person name="Makalowski W."/>
            <person name="Marzo M."/>
            <person name="Matsuda M."/>
            <person name="Matzkin L."/>
            <person name="McAllister B."/>
            <person name="McBride C.S."/>
            <person name="McKernan B."/>
            <person name="McKernan K."/>
            <person name="Mendez-Lago M."/>
            <person name="Minx P."/>
            <person name="Mollenhauer M.U."/>
            <person name="Montooth K."/>
            <person name="Mount S.M."/>
            <person name="Mu X."/>
            <person name="Myers E."/>
            <person name="Negre B."/>
            <person name="Newfeld S."/>
            <person name="Nielsen R."/>
            <person name="Noor M.A."/>
            <person name="O'Grady P."/>
            <person name="Pachter L."/>
            <person name="Papaceit M."/>
            <person name="Parisi M.J."/>
            <person name="Parisi M."/>
            <person name="Parts L."/>
            <person name="Pedersen J.S."/>
            <person name="Pesole G."/>
            <person name="Phillippy A.M."/>
            <person name="Ponting C.P."/>
            <person name="Pop M."/>
            <person name="Porcelli D."/>
            <person name="Powell J.R."/>
            <person name="Prohaska S."/>
            <person name="Pruitt K."/>
            <person name="Puig M."/>
            <person name="Quesneville H."/>
            <person name="Ram K.R."/>
            <person name="Rand D."/>
            <person name="Rasmussen M.D."/>
            <person name="Reed L.K."/>
            <person name="Reenan R."/>
            <person name="Reily A."/>
            <person name="Remington K.A."/>
            <person name="Rieger T.T."/>
            <person name="Ritchie M.G."/>
            <person name="Robin C."/>
            <person name="Rogers Y.H."/>
            <person name="Rohde C."/>
            <person name="Rozas J."/>
            <person name="Rubenfield M.J."/>
            <person name="Ruiz A."/>
            <person name="Russo S."/>
            <person name="Salzberg S.L."/>
            <person name="Sanchez-Gracia A."/>
            <person name="Saranga D.J."/>
            <person name="Sato H."/>
            <person name="Schaeffer S.W."/>
            <person name="Schatz M.C."/>
            <person name="Schlenke T."/>
            <person name="Schwartz R."/>
            <person name="Segarra C."/>
            <person name="Singh R.S."/>
            <person name="Sirot L."/>
            <person name="Sirota M."/>
            <person name="Sisneros N.B."/>
            <person name="Smith C.D."/>
            <person name="Smith T.F."/>
            <person name="Spieth J."/>
            <person name="Stage D.E."/>
            <person name="Stark A."/>
            <person name="Stephan W."/>
            <person name="Strausberg R.L."/>
            <person name="Strempel S."/>
            <person name="Sturgill D."/>
            <person name="Sutton G."/>
            <person name="Sutton G.G."/>
            <person name="Tao W."/>
            <person name="Teichmann S."/>
            <person name="Tobari Y.N."/>
            <person name="Tomimura Y."/>
            <person name="Tsolas J.M."/>
            <person name="Valente V.L."/>
            <person name="Venter E."/>
            <person name="Venter J.C."/>
            <person name="Vicario S."/>
            <person name="Vieira F.G."/>
            <person name="Vilella A.J."/>
            <person name="Villasante A."/>
            <person name="Walenz B."/>
            <person name="Wang J."/>
            <person name="Wasserman M."/>
            <person name="Watts T."/>
            <person name="Wilson D."/>
            <person name="Wilson R.K."/>
            <person name="Wing R.A."/>
            <person name="Wolfner M.F."/>
            <person name="Wong A."/>
            <person name="Wong G.K."/>
            <person name="Wu C.I."/>
            <person name="Wu G."/>
            <person name="Yamamoto D."/>
            <person name="Yang H.P."/>
            <person name="Yang S.P."/>
            <person name="Yorke J.A."/>
            <person name="Yoshida K."/>
            <person name="Zdobnov E."/>
            <person name="Zhang P."/>
            <person name="Zhang Y."/>
            <person name="Zimin A.V."/>
            <person name="Baldwin J."/>
            <person name="Abdouelleil A."/>
            <person name="Abdulkadir J."/>
            <person name="Abebe A."/>
            <person name="Abera B."/>
            <person name="Abreu J."/>
            <person name="Acer S.C."/>
            <person name="Aftuck L."/>
            <person name="Alexander A."/>
            <person name="An P."/>
            <person name="Anderson E."/>
            <person name="Anderson S."/>
            <person name="Arachi H."/>
            <person name="Azer M."/>
            <person name="Bachantsang P."/>
            <person name="Barry A."/>
            <person name="Bayul T."/>
            <person name="Berlin A."/>
            <person name="Bessette D."/>
            <person name="Bloom T."/>
            <person name="Blye J."/>
            <person name="Boguslavskiy L."/>
            <person name="Bonnet C."/>
            <person name="Boukhgalter B."/>
            <person name="Bourzgui I."/>
            <person name="Brown A."/>
            <person name="Cahill P."/>
            <person name="Channer S."/>
            <person name="Cheshatsang Y."/>
            <person name="Chuda L."/>
            <person name="Citroen M."/>
            <person name="Collymore A."/>
            <person name="Cooke P."/>
            <person name="Costello M."/>
            <person name="D'Aco K."/>
            <person name="Daza R."/>
            <person name="De Haan G."/>
            <person name="DeGray S."/>
            <person name="DeMaso C."/>
            <person name="Dhargay N."/>
            <person name="Dooley K."/>
            <person name="Dooley E."/>
            <person name="Doricent M."/>
            <person name="Dorje P."/>
            <person name="Dorjee K."/>
            <person name="Dupes A."/>
            <person name="Elong R."/>
            <person name="Falk J."/>
            <person name="Farina A."/>
            <person name="Faro S."/>
            <person name="Ferguson D."/>
            <person name="Fisher S."/>
            <person name="Foley C.D."/>
            <person name="Franke A."/>
            <person name="Friedrich D."/>
            <person name="Gadbois L."/>
            <person name="Gearin G."/>
            <person name="Gearin C.R."/>
            <person name="Giannoukos G."/>
            <person name="Goode T."/>
            <person name="Graham J."/>
            <person name="Grandbois E."/>
            <person name="Grewal S."/>
            <person name="Gyaltsen K."/>
            <person name="Hafez N."/>
            <person name="Hagos B."/>
            <person name="Hall J."/>
            <person name="Henson C."/>
            <person name="Hollinger A."/>
            <person name="Honan T."/>
            <person name="Huard M.D."/>
            <person name="Hughes L."/>
            <person name="Hurhula B."/>
            <person name="Husby M.E."/>
            <person name="Kamat A."/>
            <person name="Kanga B."/>
            <person name="Kashin S."/>
            <person name="Khazanovich D."/>
            <person name="Kisner P."/>
            <person name="Lance K."/>
            <person name="Lara M."/>
            <person name="Lee W."/>
            <person name="Lennon N."/>
            <person name="Letendre F."/>
            <person name="LeVine R."/>
            <person name="Lipovsky A."/>
            <person name="Liu X."/>
            <person name="Liu J."/>
            <person name="Liu S."/>
            <person name="Lokyitsang T."/>
            <person name="Lokyitsang Y."/>
            <person name="Lubonja R."/>
            <person name="Lui A."/>
            <person name="MacDonald P."/>
            <person name="Magnisalis V."/>
            <person name="Maru K."/>
            <person name="Matthews C."/>
            <person name="McCusker W."/>
            <person name="McDonough S."/>
            <person name="Mehta T."/>
            <person name="Meldrim J."/>
            <person name="Meneus L."/>
            <person name="Mihai O."/>
            <person name="Mihalev A."/>
            <person name="Mihova T."/>
            <person name="Mittelman R."/>
            <person name="Mlenga V."/>
            <person name="Montmayeur A."/>
            <person name="Mulrain L."/>
            <person name="Navidi A."/>
            <person name="Naylor J."/>
            <person name="Negash T."/>
            <person name="Nguyen T."/>
            <person name="Nguyen N."/>
            <person name="Nicol R."/>
            <person name="Norbu C."/>
            <person name="Norbu N."/>
            <person name="Novod N."/>
            <person name="O'Neill B."/>
            <person name="Osman S."/>
            <person name="Markiewicz E."/>
            <person name="Oyono O.L."/>
            <person name="Patti C."/>
            <person name="Phunkhang P."/>
            <person name="Pierre F."/>
            <person name="Priest M."/>
            <person name="Raghuraman S."/>
            <person name="Rege F."/>
            <person name="Reyes R."/>
            <person name="Rise C."/>
            <person name="Rogov P."/>
            <person name="Ross K."/>
            <person name="Ryan E."/>
            <person name="Settipalli S."/>
            <person name="Shea T."/>
            <person name="Sherpa N."/>
            <person name="Shi L."/>
            <person name="Shih D."/>
            <person name="Sparrow T."/>
            <person name="Spaulding J."/>
            <person name="Stalker J."/>
            <person name="Stange-Thomann N."/>
            <person name="Stavropoulos S."/>
            <person name="Stone C."/>
            <person name="Strader C."/>
            <person name="Tesfaye S."/>
            <person name="Thomson T."/>
            <person name="Thoulutsang Y."/>
            <person name="Thoulutsang D."/>
            <person name="Topham K."/>
            <person name="Topping I."/>
            <person name="Tsamla T."/>
            <person name="Vassiliev H."/>
            <person name="Vo A."/>
            <person name="Wangchuk T."/>
            <person name="Wangdi T."/>
            <person name="Weiand M."/>
            <person name="Wilkinson J."/>
            <person name="Wilson A."/>
            <person name="Yadav S."/>
            <person name="Young G."/>
            <person name="Yu Q."/>
            <person name="Zembek L."/>
            <person name="Zhong D."/>
            <person name="Zimmer A."/>
            <person name="Zwirko Z."/>
            <person name="Jaffe D.B."/>
            <person name="Alvarez P."/>
            <person name="Brockman W."/>
            <person name="Butler J."/>
            <person name="Chin C."/>
            <person name="Gnerre S."/>
            <person name="Grabherr M."/>
            <person name="Kleber M."/>
            <person name="Mauceli E."/>
            <person name="MacCallum I."/>
        </authorList>
    </citation>
    <scope>NUCLEOTIDE SEQUENCE [LARGE SCALE GENOMIC DNA]</scope>
    <source>
        <strain evidence="13">Tucson 14024-0371.13</strain>
    </source>
</reference>
<dbReference type="GO" id="GO:0008798">
    <property type="term" value="F:beta-aspartyl-peptidase activity"/>
    <property type="evidence" value="ECO:0007669"/>
    <property type="project" value="UniProtKB-EC"/>
</dbReference>
<dbReference type="CDD" id="cd04702">
    <property type="entry name" value="ASRGL1_like"/>
    <property type="match status" value="1"/>
</dbReference>
<dbReference type="FunFam" id="3.60.20.30:FF:000001">
    <property type="entry name" value="Isoaspartyl peptidase/L-asparaginase"/>
    <property type="match status" value="1"/>
</dbReference>
<dbReference type="OMA" id="ILAAMEY"/>
<dbReference type="GO" id="GO:0006508">
    <property type="term" value="P:proteolysis"/>
    <property type="evidence" value="ECO:0007669"/>
    <property type="project" value="UniProtKB-KW"/>
</dbReference>
<feature type="binding site" evidence="10">
    <location>
        <begin position="218"/>
        <end position="221"/>
    </location>
    <ligand>
        <name>substrate</name>
    </ligand>
</feature>
<dbReference type="InterPro" id="IPR033844">
    <property type="entry name" value="ASRGL1_meta"/>
</dbReference>
<dbReference type="Pfam" id="PF01112">
    <property type="entry name" value="Asparaginase_2"/>
    <property type="match status" value="1"/>
</dbReference>
<keyword evidence="5" id="KW-0068">Autocatalytic cleavage</keyword>
<dbReference type="STRING" id="7217.B3MZ32"/>
<evidence type="ECO:0000256" key="4">
    <source>
        <dbReference type="ARBA" id="ARBA00022801"/>
    </source>
</evidence>
<dbReference type="HOGENOM" id="CLU_021603_1_2_1"/>
<comment type="function">
    <text evidence="7">Has both L-asparaginase and beta-aspartyl peptidase activity. Does not have aspartylglucosaminidase activity and is inactive toward GlcNAc-L-Asn. Likewise, has no activity toward glutamine.</text>
</comment>
<dbReference type="InterPro" id="IPR000246">
    <property type="entry name" value="Peptidase_T2"/>
</dbReference>
<evidence type="ECO:0000256" key="7">
    <source>
        <dbReference type="ARBA" id="ARBA00054922"/>
    </source>
</evidence>
<dbReference type="GO" id="GO:0005737">
    <property type="term" value="C:cytoplasm"/>
    <property type="evidence" value="ECO:0007669"/>
    <property type="project" value="TreeGrafter"/>
</dbReference>
<evidence type="ECO:0000256" key="2">
    <source>
        <dbReference type="ARBA" id="ARBA00010872"/>
    </source>
</evidence>
<dbReference type="KEGG" id="dan:6504581"/>
<evidence type="ECO:0000256" key="10">
    <source>
        <dbReference type="PIRSR" id="PIRSR600246-2"/>
    </source>
</evidence>
<dbReference type="eggNOG" id="KOG1592">
    <property type="taxonomic scope" value="Eukaryota"/>
</dbReference>
<feature type="site" description="Cleavage; by autolysis" evidence="11">
    <location>
        <begin position="189"/>
        <end position="190"/>
    </location>
</feature>
<proteinExistence type="inferred from homology"/>
<comment type="catalytic activity">
    <reaction evidence="6">
        <text>L-asparagine + H2O = L-aspartate + NH4(+)</text>
        <dbReference type="Rhea" id="RHEA:21016"/>
        <dbReference type="ChEBI" id="CHEBI:15377"/>
        <dbReference type="ChEBI" id="CHEBI:28938"/>
        <dbReference type="ChEBI" id="CHEBI:29991"/>
        <dbReference type="ChEBI" id="CHEBI:58048"/>
        <dbReference type="EC" id="3.5.1.1"/>
    </reaction>
</comment>
<evidence type="ECO:0000256" key="3">
    <source>
        <dbReference type="ARBA" id="ARBA00022670"/>
    </source>
</evidence>
<dbReference type="Gene3D" id="3.60.20.30">
    <property type="entry name" value="(Glycosyl)asparaginase"/>
    <property type="match status" value="1"/>
</dbReference>
<dbReference type="GO" id="GO:0004067">
    <property type="term" value="F:asparaginase activity"/>
    <property type="evidence" value="ECO:0007669"/>
    <property type="project" value="UniProtKB-EC"/>
</dbReference>
<evidence type="ECO:0000256" key="1">
    <source>
        <dbReference type="ARBA" id="ARBA00000306"/>
    </source>
</evidence>
<dbReference type="PANTHER" id="PTHR10188">
    <property type="entry name" value="L-ASPARAGINASE"/>
    <property type="match status" value="1"/>
</dbReference>
<dbReference type="GO" id="GO:0033345">
    <property type="term" value="P:L-asparagine catabolic process via L-aspartate"/>
    <property type="evidence" value="ECO:0007669"/>
    <property type="project" value="TreeGrafter"/>
</dbReference>
<comment type="subunit">
    <text evidence="8">Heterodimer of an alpha and beta chain produced by autocleavage.</text>
</comment>
<feature type="binding site" evidence="10">
    <location>
        <begin position="241"/>
        <end position="244"/>
    </location>
    <ligand>
        <name>substrate</name>
    </ligand>
</feature>
<comment type="catalytic activity">
    <reaction evidence="1">
        <text>Cleavage of a beta-linked Asp residue from the N-terminus of a polypeptide.</text>
        <dbReference type="EC" id="3.4.19.5"/>
    </reaction>
</comment>
<dbReference type="SUPFAM" id="SSF56235">
    <property type="entry name" value="N-terminal nucleophile aminohydrolases (Ntn hydrolases)"/>
    <property type="match status" value="1"/>
</dbReference>
<evidence type="ECO:0000313" key="12">
    <source>
        <dbReference type="EMBL" id="EDV32876.1"/>
    </source>
</evidence>
<gene>
    <name evidence="12" type="primary">Dana\GF21911</name>
    <name evidence="12" type="synonym">dana_GLEANR_5913</name>
    <name evidence="12" type="ORF">GF21911</name>
</gene>
<feature type="active site" description="Nucleophile" evidence="9">
    <location>
        <position position="190"/>
    </location>
</feature>
<accession>B3MZ32</accession>
<evidence type="ECO:0000256" key="11">
    <source>
        <dbReference type="PIRSR" id="PIRSR600246-3"/>
    </source>
</evidence>
<dbReference type="InParanoid" id="B3MZ32"/>
<evidence type="ECO:0000256" key="9">
    <source>
        <dbReference type="PIRSR" id="PIRSR600246-1"/>
    </source>
</evidence>
<sequence length="332" mass="35400">MPRPMLLIHGGAGDISDSRIAGKFQGIKQSLRCAWRLLNPEDGATGCALDAVEAAVRSMELDENFNAGYGSCLNTNGEVEMEASLMEGKDLRAGCITLLRDVMHPITVARRLIEKKRHTFLGGEAALDLALSTGSERLPPNALVTEGARFTLQQFQEQVAQGKDPFFARTELAEEKPTSNPLKTDPSGETVGAVAINSEGHIVVGTSTGGITGKWPGRIGDTPILGSGTYADNLRGGVSTTGHGETIMRYNLAQRILAAMDCKGLSPQAAADEECHEMTRPVGGTGGAIDVAPNGEIGISFTSRRMAWGYVKNDTIFYGIEGQVVHQEPFIQ</sequence>
<keyword evidence="13" id="KW-1185">Reference proteome</keyword>
<keyword evidence="3" id="KW-0645">Protease</keyword>
<dbReference type="PANTHER" id="PTHR10188:SF41">
    <property type="entry name" value="ISOASPARTYL PEPTIDASE_L-ASPARAGINASE"/>
    <property type="match status" value="1"/>
</dbReference>
<evidence type="ECO:0000313" key="13">
    <source>
        <dbReference type="Proteomes" id="UP000007801"/>
    </source>
</evidence>
<comment type="similarity">
    <text evidence="2">Belongs to the Ntn-hydrolase family.</text>
</comment>
<keyword evidence="4 12" id="KW-0378">Hydrolase</keyword>
<dbReference type="GeneID" id="6504581"/>
<dbReference type="AlphaFoldDB" id="B3MZ32"/>
<dbReference type="PhylomeDB" id="B3MZ32"/>
<evidence type="ECO:0000256" key="5">
    <source>
        <dbReference type="ARBA" id="ARBA00022813"/>
    </source>
</evidence>
<evidence type="ECO:0000256" key="6">
    <source>
        <dbReference type="ARBA" id="ARBA00049366"/>
    </source>
</evidence>
<dbReference type="FunCoup" id="B3MZ32">
    <property type="interactions" value="149"/>
</dbReference>
<dbReference type="EMBL" id="CH902632">
    <property type="protein sequence ID" value="EDV32876.1"/>
    <property type="molecule type" value="Genomic_DNA"/>
</dbReference>
<dbReference type="Proteomes" id="UP000007801">
    <property type="component" value="Unassembled WGS sequence"/>
</dbReference>
<dbReference type="InterPro" id="IPR029055">
    <property type="entry name" value="Ntn_hydrolases_N"/>
</dbReference>
<evidence type="ECO:0000256" key="8">
    <source>
        <dbReference type="ARBA" id="ARBA00061780"/>
    </source>
</evidence>
<protein>
    <submittedName>
        <fullName evidence="12">Uncharacterized protein</fullName>
    </submittedName>
</protein>
<name>B3MZ32_DROAN</name>
<dbReference type="OrthoDB" id="2262349at2759"/>
<organism evidence="12 13">
    <name type="scientific">Drosophila ananassae</name>
    <name type="common">Fruit fly</name>
    <dbReference type="NCBI Taxonomy" id="7217"/>
    <lineage>
        <taxon>Eukaryota</taxon>
        <taxon>Metazoa</taxon>
        <taxon>Ecdysozoa</taxon>
        <taxon>Arthropoda</taxon>
        <taxon>Hexapoda</taxon>
        <taxon>Insecta</taxon>
        <taxon>Pterygota</taxon>
        <taxon>Neoptera</taxon>
        <taxon>Endopterygota</taxon>
        <taxon>Diptera</taxon>
        <taxon>Brachycera</taxon>
        <taxon>Muscomorpha</taxon>
        <taxon>Ephydroidea</taxon>
        <taxon>Drosophilidae</taxon>
        <taxon>Drosophila</taxon>
        <taxon>Sophophora</taxon>
    </lineage>
</organism>